<name>A0ABQ9XTX7_9EUKA</name>
<evidence type="ECO:0000256" key="1">
    <source>
        <dbReference type="SAM" id="Phobius"/>
    </source>
</evidence>
<reference evidence="2 3" key="1">
    <citation type="journal article" date="2022" name="bioRxiv">
        <title>Genomics of Preaxostyla Flagellates Illuminates Evolutionary Transitions and the Path Towards Mitochondrial Loss.</title>
        <authorList>
            <person name="Novak L.V.F."/>
            <person name="Treitli S.C."/>
            <person name="Pyrih J."/>
            <person name="Halakuc P."/>
            <person name="Pipaliya S.V."/>
            <person name="Vacek V."/>
            <person name="Brzon O."/>
            <person name="Soukal P."/>
            <person name="Eme L."/>
            <person name="Dacks J.B."/>
            <person name="Karnkowska A."/>
            <person name="Elias M."/>
            <person name="Hampl V."/>
        </authorList>
    </citation>
    <scope>NUCLEOTIDE SEQUENCE [LARGE SCALE GENOMIC DNA]</scope>
    <source>
        <strain evidence="2">NAU3</strain>
        <tissue evidence="2">Gut</tissue>
    </source>
</reference>
<feature type="transmembrane region" description="Helical" evidence="1">
    <location>
        <begin position="73"/>
        <end position="94"/>
    </location>
</feature>
<proteinExistence type="predicted"/>
<protein>
    <submittedName>
        <fullName evidence="2">Uncharacterized protein</fullName>
    </submittedName>
</protein>
<comment type="caution">
    <text evidence="2">The sequence shown here is derived from an EMBL/GenBank/DDBJ whole genome shotgun (WGS) entry which is preliminary data.</text>
</comment>
<gene>
    <name evidence="2" type="ORF">BLNAU_10071</name>
</gene>
<feature type="transmembrane region" description="Helical" evidence="1">
    <location>
        <begin position="35"/>
        <end position="61"/>
    </location>
</feature>
<dbReference type="EMBL" id="JARBJD010000072">
    <property type="protein sequence ID" value="KAK2954931.1"/>
    <property type="molecule type" value="Genomic_DNA"/>
</dbReference>
<keyword evidence="1" id="KW-0812">Transmembrane</keyword>
<feature type="transmembrane region" description="Helical" evidence="1">
    <location>
        <begin position="176"/>
        <end position="199"/>
    </location>
</feature>
<keyword evidence="3" id="KW-1185">Reference proteome</keyword>
<feature type="transmembrane region" description="Helical" evidence="1">
    <location>
        <begin position="114"/>
        <end position="135"/>
    </location>
</feature>
<dbReference type="Proteomes" id="UP001281761">
    <property type="component" value="Unassembled WGS sequence"/>
</dbReference>
<accession>A0ABQ9XTX7</accession>
<evidence type="ECO:0000313" key="3">
    <source>
        <dbReference type="Proteomes" id="UP001281761"/>
    </source>
</evidence>
<organism evidence="2 3">
    <name type="scientific">Blattamonas nauphoetae</name>
    <dbReference type="NCBI Taxonomy" id="2049346"/>
    <lineage>
        <taxon>Eukaryota</taxon>
        <taxon>Metamonada</taxon>
        <taxon>Preaxostyla</taxon>
        <taxon>Oxymonadida</taxon>
        <taxon>Blattamonas</taxon>
    </lineage>
</organism>
<keyword evidence="1" id="KW-1133">Transmembrane helix</keyword>
<keyword evidence="1" id="KW-0472">Membrane</keyword>
<evidence type="ECO:0000313" key="2">
    <source>
        <dbReference type="EMBL" id="KAK2954931.1"/>
    </source>
</evidence>
<feature type="transmembrane region" description="Helical" evidence="1">
    <location>
        <begin position="142"/>
        <end position="164"/>
    </location>
</feature>
<sequence>MGTNPRFEFINKAFLQHKMSSIVILGSSQYCGQAVIGHVFSILALACQTACIVWLILWVIMPTKEFCFSVKKWFHLTRSISLAFLAITMFPLFFPRGSKQHGCYVIYFDKNWLWCRIAIFALAIGSGVVAMLQFLPISLPLVFKWIDCGVAVALTVFLWIHHLATSCSVPAVGWRIVYSQLSLFIMPTVQFLSVVMILFEPDIKGVKQT</sequence>